<dbReference type="HOGENOM" id="CLU_025641_1_0_1"/>
<reference evidence="3 5" key="3">
    <citation type="submission" date="2014-11" db="EMBL/GenBank/DDBJ databases">
        <authorList>
            <person name="Wibberg Daniel"/>
        </authorList>
    </citation>
    <scope>NUCLEOTIDE SEQUENCE [LARGE SCALE GENOMIC DNA]</scope>
    <source>
        <strain evidence="3">Rhizoctonia solani AG1-IB 7/3/14</strain>
    </source>
</reference>
<proteinExistence type="predicted"/>
<evidence type="ECO:0000313" key="3">
    <source>
        <dbReference type="EMBL" id="CEL61603.1"/>
    </source>
</evidence>
<dbReference type="InterPro" id="IPR036047">
    <property type="entry name" value="F-box-like_dom_sf"/>
</dbReference>
<dbReference type="EMBL" id="LN679105">
    <property type="protein sequence ID" value="CEL61603.1"/>
    <property type="molecule type" value="Genomic_DNA"/>
</dbReference>
<reference evidence="2" key="1">
    <citation type="submission" date="2012-10" db="EMBL/GenBank/DDBJ databases">
        <authorList>
            <person name="Jelonek L."/>
        </authorList>
    </citation>
    <scope>NUCLEOTIDE SEQUENCE</scope>
    <source>
        <strain evidence="2">Isolate 7/3/14</strain>
    </source>
</reference>
<dbReference type="EMBL" id="CAOJ01014612">
    <property type="protein sequence ID" value="CCO35443.1"/>
    <property type="molecule type" value="Genomic_DNA"/>
</dbReference>
<keyword evidence="5" id="KW-1185">Reference proteome</keyword>
<dbReference type="Pfam" id="PF12937">
    <property type="entry name" value="F-box-like"/>
    <property type="match status" value="1"/>
</dbReference>
<dbReference type="Proteomes" id="UP000012065">
    <property type="component" value="Unassembled WGS sequence"/>
</dbReference>
<dbReference type="Proteomes" id="UP000059188">
    <property type="component" value="Unassembled WGS sequence"/>
</dbReference>
<dbReference type="OrthoDB" id="3266451at2759"/>
<sequence>MTQHWQEPTTPPDDSLKMLQELQAASRDLNLAIDKYLTLCATLQKDTGAFYAPHSPSEIFACFTHEFDCTASYASKINSAKVALGIARNSCTTSIPISSLPNELIIRIFQFVLEEEDQTFEADVDAGTCSRQSLHMSQVCSRWRKTALSSPRLWSRINLSTYFGLSKQLAHRGKIFASRVSTGDLPLEIRLVERIPKSNMYSFSTHQEFDSLFATIGERIGSLELAFTSDLFDGQLPGVMRNCLAYCTPGRLVRFSLKFRPVNMVESFSTTDSEHEDADDDELEHFGAEQFNSVFNVPDAQHEDLLSSVRILNLYRAFPWWTSRAYHGLVELRLVSWGPARDSAKIKEPQLVRILQSSPGLKLLHFGIEIAPSANPHPPVLLGHLEELKIQTGGRESQRILLRLLSPGTKSLEAFINYRPMTENPGTSLEAETEFYEFIGRSNITTLHLESTGMDLHPPTFLQLMPHLRVLTLYHTTFGKINQPFVSPTQGTPVYPKLHAIHFNFGIVHLEGLRWLCDTQHLQRATIYQSSIEVGPEPQSHRSVDYIRELKELCPVLEVLNNDKVL</sequence>
<gene>
    <name evidence="2" type="ORF">BN14_09561</name>
    <name evidence="3" type="ORF">RSOLAG1IB_04353</name>
</gene>
<dbReference type="STRING" id="1108050.M5C655"/>
<accession>M5C655</accession>
<reference evidence="2 4" key="2">
    <citation type="journal article" date="2013" name="J. Biotechnol.">
        <title>Establishment and interpretation of the genome sequence of the phytopathogenic fungus Rhizoctonia solani AG1-IB isolate 7/3/14.</title>
        <authorList>
            <person name="Wibberg D.W."/>
            <person name="Jelonek L.J."/>
            <person name="Rupp O.R."/>
            <person name="Hennig M.H."/>
            <person name="Eikmeyer F.E."/>
            <person name="Goesmann A.G."/>
            <person name="Hartmann A.H."/>
            <person name="Borriss R.B."/>
            <person name="Grosch R.G."/>
            <person name="Puehler A.P."/>
            <person name="Schlueter A.S."/>
        </authorList>
    </citation>
    <scope>NUCLEOTIDE SEQUENCE [LARGE SCALE GENOMIC DNA]</scope>
    <source>
        <strain evidence="4">AG1-IB / isolate 7/3/14</strain>
        <strain evidence="2">Isolate 7/3/14</strain>
    </source>
</reference>
<organism evidence="2 4">
    <name type="scientific">Thanatephorus cucumeris (strain AG1-IB / isolate 7/3/14)</name>
    <name type="common">Lettuce bottom rot fungus</name>
    <name type="synonym">Rhizoctonia solani</name>
    <dbReference type="NCBI Taxonomy" id="1108050"/>
    <lineage>
        <taxon>Eukaryota</taxon>
        <taxon>Fungi</taxon>
        <taxon>Dikarya</taxon>
        <taxon>Basidiomycota</taxon>
        <taxon>Agaricomycotina</taxon>
        <taxon>Agaricomycetes</taxon>
        <taxon>Cantharellales</taxon>
        <taxon>Ceratobasidiaceae</taxon>
        <taxon>Rhizoctonia</taxon>
        <taxon>Rhizoctonia solani AG-1</taxon>
    </lineage>
</organism>
<evidence type="ECO:0000313" key="5">
    <source>
        <dbReference type="Proteomes" id="UP000059188"/>
    </source>
</evidence>
<evidence type="ECO:0000259" key="1">
    <source>
        <dbReference type="Pfam" id="PF12937"/>
    </source>
</evidence>
<evidence type="ECO:0000313" key="2">
    <source>
        <dbReference type="EMBL" id="CCO35443.1"/>
    </source>
</evidence>
<evidence type="ECO:0000313" key="4">
    <source>
        <dbReference type="Proteomes" id="UP000012065"/>
    </source>
</evidence>
<dbReference type="Gene3D" id="1.20.1280.50">
    <property type="match status" value="1"/>
</dbReference>
<dbReference type="SUPFAM" id="SSF81383">
    <property type="entry name" value="F-box domain"/>
    <property type="match status" value="1"/>
</dbReference>
<protein>
    <recommendedName>
        <fullName evidence="1">F-box domain-containing protein</fullName>
    </recommendedName>
</protein>
<name>M5C655_THACB</name>
<dbReference type="InterPro" id="IPR001810">
    <property type="entry name" value="F-box_dom"/>
</dbReference>
<feature type="domain" description="F-box" evidence="1">
    <location>
        <begin position="97"/>
        <end position="159"/>
    </location>
</feature>
<dbReference type="AlphaFoldDB" id="M5C655"/>